<protein>
    <submittedName>
        <fullName evidence="2">TonB-dependent receptor</fullName>
    </submittedName>
</protein>
<sequence length="781" mass="87174">MLKKFTLSLLTFFFYVSLSAQTTQTVRGRIIDTNNEKPLAGANIILKNTTQGAQTDDNGYFRLEKVPVGRHQLEISSIGFETQVISEILVESGKEVVLEIRLQEATKQLGEAIVKAPSNNLTGSLTSIHSITTEQIFRYPGTYLDPARLASAYAGVANSNDQANGMIIRGNSPNSMQWRLEGVEIVNPNHLSNAGTFSDRITQNSGGVNILSAQLLGNMNFLTGAFPAEYGNALSGVMDMRLRKGNNQRHEFTAQAGLIGIDLAAEGPLSNSKKNGSYLVNYRYSFTGLLGLLGVTFGGEDITFQDLSFNISLPSKKSGTFTVFGMAGLSSNYFAGQRDTTLWEVQKDGFDINYTNKMGALGATHSINIGDKLLWRTTLVGSGLESVRKGYVLSKSNFQRYLTQSDSVYKGRISFTSSLGYKINTRNLLKVGAFITHQSDGIYSVASEQSAKGEGRGLVLQPYINWQFTPVSKLTANIGLHYLNYTVSKSQSVEPRVSVGYQLTNNQSISFAYGLHSQLQLPQVYFAYSTLAQNTPNIALDFTKAHHYVLSHQYFFKRGSYFKTELYYQKIFNVPVITASPLVTQKVEPGFSTLNLVEGFIDEPLQNKGTGQNYGIEITYQQYLANGFYALVNGTYFNSSYVGGDGVKRNTRYNGKHIFNLTTGKEWEYSKNRILGTSIRIIWLGGFYETPIDEQASQQAGRAIYKVTEAFTVKQPDYFRPDFRIYLKKSKERYSRTLALDIQNIAGYKNTAYSYYDILQKKVIKQYQLGLIPILSYRWEF</sequence>
<dbReference type="Gene3D" id="2.60.40.1120">
    <property type="entry name" value="Carboxypeptidase-like, regulatory domain"/>
    <property type="match status" value="1"/>
</dbReference>
<dbReference type="Pfam" id="PF13715">
    <property type="entry name" value="CarbopepD_reg_2"/>
    <property type="match status" value="1"/>
</dbReference>
<name>A0A4Q5M4A7_9BACT</name>
<dbReference type="Gene3D" id="2.170.130.10">
    <property type="entry name" value="TonB-dependent receptor, plug domain"/>
    <property type="match status" value="1"/>
</dbReference>
<gene>
    <name evidence="2" type="ORF">EWM59_02445</name>
</gene>
<keyword evidence="1" id="KW-0732">Signal</keyword>
<dbReference type="OrthoDB" id="9804995at2"/>
<dbReference type="SUPFAM" id="SSF56935">
    <property type="entry name" value="Porins"/>
    <property type="match status" value="1"/>
</dbReference>
<accession>A0A4Q5M4A7</accession>
<reference evidence="2 3" key="1">
    <citation type="submission" date="2019-02" db="EMBL/GenBank/DDBJ databases">
        <title>Bacterial novel species Emticicia sp. 17J42-9 isolated from soil.</title>
        <authorList>
            <person name="Jung H.-Y."/>
        </authorList>
    </citation>
    <scope>NUCLEOTIDE SEQUENCE [LARGE SCALE GENOMIC DNA]</scope>
    <source>
        <strain evidence="2 3">17J42-9</strain>
    </source>
</reference>
<feature type="chain" id="PRO_5020816985" evidence="1">
    <location>
        <begin position="21"/>
        <end position="781"/>
    </location>
</feature>
<keyword evidence="3" id="KW-1185">Reference proteome</keyword>
<organism evidence="2 3">
    <name type="scientific">Emticicia agri</name>
    <dbReference type="NCBI Taxonomy" id="2492393"/>
    <lineage>
        <taxon>Bacteria</taxon>
        <taxon>Pseudomonadati</taxon>
        <taxon>Bacteroidota</taxon>
        <taxon>Cytophagia</taxon>
        <taxon>Cytophagales</taxon>
        <taxon>Leadbetterellaceae</taxon>
        <taxon>Emticicia</taxon>
    </lineage>
</organism>
<evidence type="ECO:0000313" key="2">
    <source>
        <dbReference type="EMBL" id="RYU97171.1"/>
    </source>
</evidence>
<evidence type="ECO:0000256" key="1">
    <source>
        <dbReference type="SAM" id="SignalP"/>
    </source>
</evidence>
<comment type="caution">
    <text evidence="2">The sequence shown here is derived from an EMBL/GenBank/DDBJ whole genome shotgun (WGS) entry which is preliminary data.</text>
</comment>
<dbReference type="EMBL" id="SEWF01000003">
    <property type="protein sequence ID" value="RYU97171.1"/>
    <property type="molecule type" value="Genomic_DNA"/>
</dbReference>
<dbReference type="AlphaFoldDB" id="A0A4Q5M4A7"/>
<dbReference type="SUPFAM" id="SSF49464">
    <property type="entry name" value="Carboxypeptidase regulatory domain-like"/>
    <property type="match status" value="1"/>
</dbReference>
<feature type="signal peptide" evidence="1">
    <location>
        <begin position="1"/>
        <end position="20"/>
    </location>
</feature>
<dbReference type="InterPro" id="IPR008969">
    <property type="entry name" value="CarboxyPept-like_regulatory"/>
</dbReference>
<proteinExistence type="predicted"/>
<evidence type="ECO:0000313" key="3">
    <source>
        <dbReference type="Proteomes" id="UP000293162"/>
    </source>
</evidence>
<dbReference type="Proteomes" id="UP000293162">
    <property type="component" value="Unassembled WGS sequence"/>
</dbReference>
<keyword evidence="2" id="KW-0675">Receptor</keyword>
<dbReference type="InterPro" id="IPR037066">
    <property type="entry name" value="Plug_dom_sf"/>
</dbReference>